<evidence type="ECO:0000313" key="4">
    <source>
        <dbReference type="Proteomes" id="UP000494165"/>
    </source>
</evidence>
<dbReference type="Proteomes" id="UP000494165">
    <property type="component" value="Unassembled WGS sequence"/>
</dbReference>
<sequence>MSSSAAVPTIRTEANTARGFVVSIAVNCNEPQLPPKPERGASSVVHVGDVGRSSVVSSLQAAMVRPGEYFFFEQPLSSPTDSGTGSDFDGSTPLAKRRQVHVADEEDDSISCDSLNSSELSELSDTLDSIKVLKIASPAPPPVVVAPYGTTLSRPKPRVIEEEGFDFHINEHDERSQAKFEEETFAGVKDVLSERGAIRSAKGTVRGVKNRVRAGIATFLQLEDNKGFKDKEQGKLVVYTTTMGVVRSTYLRCVKVKQILRTLLVKFEERDVFMSINTQQEIKNRMKTNQVVVPQVFLDGHHLGDVDTIERLNESGELRKLLRPFKCMGASTPCNACGGYRLLPCSMCNGSKKSVHRNHFTAEFVALKCMTCDESGLMRCHSCS</sequence>
<organism evidence="3 4">
    <name type="scientific">Cloeon dipterum</name>
    <dbReference type="NCBI Taxonomy" id="197152"/>
    <lineage>
        <taxon>Eukaryota</taxon>
        <taxon>Metazoa</taxon>
        <taxon>Ecdysozoa</taxon>
        <taxon>Arthropoda</taxon>
        <taxon>Hexapoda</taxon>
        <taxon>Insecta</taxon>
        <taxon>Pterygota</taxon>
        <taxon>Palaeoptera</taxon>
        <taxon>Ephemeroptera</taxon>
        <taxon>Pisciforma</taxon>
        <taxon>Baetidae</taxon>
        <taxon>Cloeon</taxon>
    </lineage>
</organism>
<feature type="domain" description="Glutaredoxin" evidence="2">
    <location>
        <begin position="237"/>
        <end position="302"/>
    </location>
</feature>
<dbReference type="EMBL" id="CADEPI010000085">
    <property type="protein sequence ID" value="CAB3373462.1"/>
    <property type="molecule type" value="Genomic_DNA"/>
</dbReference>
<dbReference type="InterPro" id="IPR042797">
    <property type="entry name" value="GRXCR1"/>
</dbReference>
<dbReference type="Pfam" id="PF00462">
    <property type="entry name" value="Glutaredoxin"/>
    <property type="match status" value="1"/>
</dbReference>
<accession>A0A8S1CZU0</accession>
<dbReference type="InterPro" id="IPR002109">
    <property type="entry name" value="Glutaredoxin"/>
</dbReference>
<name>A0A8S1CZU0_9INSE</name>
<dbReference type="InterPro" id="IPR036249">
    <property type="entry name" value="Thioredoxin-like_sf"/>
</dbReference>
<proteinExistence type="predicted"/>
<dbReference type="PANTHER" id="PTHR46990">
    <property type="entry name" value="GLUTAREDOXIN DOMAIN-CONTAINING CYSTEINE-RICH PROTEIN 1"/>
    <property type="match status" value="1"/>
</dbReference>
<dbReference type="CDD" id="cd03031">
    <property type="entry name" value="GRX_GRX_like"/>
    <property type="match status" value="1"/>
</dbReference>
<dbReference type="SUPFAM" id="SSF52833">
    <property type="entry name" value="Thioredoxin-like"/>
    <property type="match status" value="1"/>
</dbReference>
<evidence type="ECO:0000259" key="2">
    <source>
        <dbReference type="Pfam" id="PF00462"/>
    </source>
</evidence>
<feature type="compositionally biased region" description="Polar residues" evidence="1">
    <location>
        <begin position="75"/>
        <end position="85"/>
    </location>
</feature>
<comment type="caution">
    <text evidence="3">The sequence shown here is derived from an EMBL/GenBank/DDBJ whole genome shotgun (WGS) entry which is preliminary data.</text>
</comment>
<dbReference type="Gene3D" id="3.40.30.10">
    <property type="entry name" value="Glutaredoxin"/>
    <property type="match status" value="1"/>
</dbReference>
<dbReference type="OrthoDB" id="423313at2759"/>
<evidence type="ECO:0000256" key="1">
    <source>
        <dbReference type="SAM" id="MobiDB-lite"/>
    </source>
</evidence>
<evidence type="ECO:0000313" key="3">
    <source>
        <dbReference type="EMBL" id="CAB3373462.1"/>
    </source>
</evidence>
<dbReference type="PROSITE" id="PS51354">
    <property type="entry name" value="GLUTAREDOXIN_2"/>
    <property type="match status" value="1"/>
</dbReference>
<reference evidence="3 4" key="1">
    <citation type="submission" date="2020-04" db="EMBL/GenBank/DDBJ databases">
        <authorList>
            <person name="Alioto T."/>
            <person name="Alioto T."/>
            <person name="Gomez Garrido J."/>
        </authorList>
    </citation>
    <scope>NUCLEOTIDE SEQUENCE [LARGE SCALE GENOMIC DNA]</scope>
</reference>
<dbReference type="Pfam" id="PF23733">
    <property type="entry name" value="GRXCR1-2_C"/>
    <property type="match status" value="1"/>
</dbReference>
<feature type="region of interest" description="Disordered" evidence="1">
    <location>
        <begin position="75"/>
        <end position="114"/>
    </location>
</feature>
<dbReference type="PANTHER" id="PTHR46990:SF1">
    <property type="entry name" value="GLUTAREDOXIN DOMAIN-CONTAINING CYSTEINE-RICH PROTEIN 1"/>
    <property type="match status" value="1"/>
</dbReference>
<dbReference type="AlphaFoldDB" id="A0A8S1CZU0"/>
<keyword evidence="4" id="KW-1185">Reference proteome</keyword>
<gene>
    <name evidence="3" type="ORF">CLODIP_2_CD15654</name>
</gene>
<protein>
    <recommendedName>
        <fullName evidence="2">Glutaredoxin domain-containing protein</fullName>
    </recommendedName>
</protein>
<dbReference type="GO" id="GO:0007605">
    <property type="term" value="P:sensory perception of sound"/>
    <property type="evidence" value="ECO:0007669"/>
    <property type="project" value="InterPro"/>
</dbReference>